<keyword evidence="3 7" id="KW-0274">FAD</keyword>
<dbReference type="SUPFAM" id="SSF55103">
    <property type="entry name" value="FAD-linked oxidases, C-terminal domain"/>
    <property type="match status" value="1"/>
</dbReference>
<comment type="cofactor">
    <cofactor evidence="7">
        <name>FAD</name>
        <dbReference type="ChEBI" id="CHEBI:57692"/>
    </cofactor>
</comment>
<dbReference type="InterPro" id="IPR025650">
    <property type="entry name" value="Alkyl-DHAP_Synthase"/>
</dbReference>
<evidence type="ECO:0000256" key="7">
    <source>
        <dbReference type="PIRSR" id="PIRSR625650-3"/>
    </source>
</evidence>
<dbReference type="InterPro" id="IPR036318">
    <property type="entry name" value="FAD-bd_PCMH-like_sf"/>
</dbReference>
<dbReference type="AlphaFoldDB" id="A0A346XTY9"/>
<dbReference type="Gene3D" id="3.30.465.10">
    <property type="match status" value="1"/>
</dbReference>
<comment type="similarity">
    <text evidence="1">Belongs to the FAD-binding oxidoreductase/transferase type 4 family.</text>
</comment>
<dbReference type="InterPro" id="IPR016169">
    <property type="entry name" value="FAD-bd_PCMH_sub2"/>
</dbReference>
<dbReference type="GO" id="GO:0008610">
    <property type="term" value="P:lipid biosynthetic process"/>
    <property type="evidence" value="ECO:0007669"/>
    <property type="project" value="InterPro"/>
</dbReference>
<dbReference type="SUPFAM" id="SSF56176">
    <property type="entry name" value="FAD-binding/transporter-associated domain-like"/>
    <property type="match status" value="1"/>
</dbReference>
<dbReference type="InterPro" id="IPR016164">
    <property type="entry name" value="FAD-linked_Oxase-like_C"/>
</dbReference>
<dbReference type="EMBL" id="CP031165">
    <property type="protein sequence ID" value="AXV05686.1"/>
    <property type="molecule type" value="Genomic_DNA"/>
</dbReference>
<keyword evidence="12" id="KW-1185">Reference proteome</keyword>
<feature type="binding site" evidence="7">
    <location>
        <begin position="272"/>
        <end position="278"/>
    </location>
    <ligand>
        <name>FAD</name>
        <dbReference type="ChEBI" id="CHEBI:57692"/>
    </ligand>
</feature>
<dbReference type="Pfam" id="PF01565">
    <property type="entry name" value="FAD_binding_4"/>
    <property type="match status" value="1"/>
</dbReference>
<feature type="active site" description="Proton donor/acceptor" evidence="5">
    <location>
        <position position="470"/>
    </location>
</feature>
<feature type="region of interest" description="Disordered" evidence="9">
    <location>
        <begin position="1"/>
        <end position="28"/>
    </location>
</feature>
<dbReference type="PROSITE" id="PS51387">
    <property type="entry name" value="FAD_PCMH"/>
    <property type="match status" value="1"/>
</dbReference>
<dbReference type="GO" id="GO:0071949">
    <property type="term" value="F:FAD binding"/>
    <property type="evidence" value="ECO:0007669"/>
    <property type="project" value="InterPro"/>
</dbReference>
<dbReference type="Gene3D" id="3.30.300.330">
    <property type="match status" value="1"/>
</dbReference>
<evidence type="ECO:0000256" key="2">
    <source>
        <dbReference type="ARBA" id="ARBA00022630"/>
    </source>
</evidence>
<keyword evidence="4" id="KW-0560">Oxidoreductase</keyword>
<protein>
    <submittedName>
        <fullName evidence="11">Alkyldihydroxyacetonephosphate synthase</fullName>
    </submittedName>
</protein>
<dbReference type="GO" id="GO:0008609">
    <property type="term" value="F:alkylglycerone-phosphate synthase activity"/>
    <property type="evidence" value="ECO:0007669"/>
    <property type="project" value="InterPro"/>
</dbReference>
<dbReference type="Pfam" id="PF02913">
    <property type="entry name" value="FAD-oxidase_C"/>
    <property type="match status" value="1"/>
</dbReference>
<keyword evidence="2" id="KW-0285">Flavoprotein</keyword>
<dbReference type="InterPro" id="IPR004113">
    <property type="entry name" value="FAD-bd_oxidored_4_C"/>
</dbReference>
<evidence type="ECO:0000313" key="12">
    <source>
        <dbReference type="Proteomes" id="UP000264006"/>
    </source>
</evidence>
<sequence length="555" mass="59637">MNDSSTLVTPAEQPMTWSGWGDPTLRPGLSPRAEAHLARWIGPLERHTPPVALEDVRTSPSRLDDTTRAALTAIVGQEGVRDDHRTRVEHAGGKSYPDLLRRRRGDAVAAPDAIVYPRSHDEVAAVLEQAVESGIAVVPFGGGTSVVGGVEPERGPFDSLIALDLSHMDRLVDIDEESLLATFEPGMRGPEAEAALRRRGYTLGHFPQSYVYASIGGYVATRSAGQASSGYGRIDEKVHAVRLATPAGELSFGRAPATAAGPDLRHAVVGSEGLLGVITEATLRVHHAPEQEVHEAWAAPSFAAGAEVLRELVQSDAAPDVCRLSDEDETRVFLQQTEGLKGSGFRGYLKLRGYGEGCLVILGWSGRSDGIALRRAAATRILREHGLLRLGAKPGEAWAHGRFSGPYLRDDLMDRGVFVETLETSTTWSRIPTLYTAVRDALTDTLTGLGTPPIVMCHISHVYESGCSLYFTWIARQDVGRELEQWQAAKQAAGDAIIGAGGTITHHHAVGTDHRRWMTDEVGSLGVAMLRSLKDTLDPTGILNPGKLLPDPDAG</sequence>
<dbReference type="Gene3D" id="3.30.70.3450">
    <property type="match status" value="1"/>
</dbReference>
<reference evidence="11 12" key="1">
    <citation type="submission" date="2018-09" db="EMBL/GenBank/DDBJ databases">
        <title>Complete genome sequence of Euzebya sp. DY32-46 isolated from seawater of Pacific Ocean.</title>
        <authorList>
            <person name="Xu L."/>
            <person name="Wu Y.-H."/>
            <person name="Xu X.-W."/>
        </authorList>
    </citation>
    <scope>NUCLEOTIDE SEQUENCE [LARGE SCALE GENOMIC DNA]</scope>
    <source>
        <strain evidence="11 12">DY32-46</strain>
    </source>
</reference>
<gene>
    <name evidence="11" type="ORF">DVS28_a0985</name>
</gene>
<feature type="domain" description="FAD-binding PCMH-type" evidence="10">
    <location>
        <begin position="107"/>
        <end position="288"/>
    </location>
</feature>
<organism evidence="11 12">
    <name type="scientific">Euzebya pacifica</name>
    <dbReference type="NCBI Taxonomy" id="1608957"/>
    <lineage>
        <taxon>Bacteria</taxon>
        <taxon>Bacillati</taxon>
        <taxon>Actinomycetota</taxon>
        <taxon>Nitriliruptoria</taxon>
        <taxon>Euzebyales</taxon>
    </lineage>
</organism>
<dbReference type="PANTHER" id="PTHR46568">
    <property type="entry name" value="ALKYLDIHYDROXYACETONEPHOSPHATE SYNTHASE, PEROXISOMAL"/>
    <property type="match status" value="1"/>
</dbReference>
<dbReference type="GO" id="GO:0016491">
    <property type="term" value="F:oxidoreductase activity"/>
    <property type="evidence" value="ECO:0007669"/>
    <property type="project" value="UniProtKB-KW"/>
</dbReference>
<dbReference type="InterPro" id="IPR016171">
    <property type="entry name" value="Vanillyl_alc_oxidase_C-sub2"/>
</dbReference>
<feature type="binding site" evidence="6">
    <location>
        <position position="409"/>
    </location>
    <ligand>
        <name>substrate</name>
    </ligand>
</feature>
<evidence type="ECO:0000256" key="8">
    <source>
        <dbReference type="PIRSR" id="PIRSR625650-4"/>
    </source>
</evidence>
<evidence type="ECO:0000256" key="6">
    <source>
        <dbReference type="PIRSR" id="PIRSR625650-2"/>
    </source>
</evidence>
<evidence type="ECO:0000259" key="10">
    <source>
        <dbReference type="PROSITE" id="PS51387"/>
    </source>
</evidence>
<evidence type="ECO:0000256" key="5">
    <source>
        <dbReference type="PIRSR" id="PIRSR625650-1"/>
    </source>
</evidence>
<dbReference type="InterPro" id="IPR006094">
    <property type="entry name" value="Oxid_FAD_bind_N"/>
</dbReference>
<feature type="site" description="Important for enzyme activity" evidence="8">
    <location>
        <position position="323"/>
    </location>
</feature>
<feature type="binding site" evidence="7">
    <location>
        <begin position="139"/>
        <end position="145"/>
    </location>
    <ligand>
        <name>FAD</name>
        <dbReference type="ChEBI" id="CHEBI:57692"/>
    </ligand>
</feature>
<dbReference type="InterPro" id="IPR016166">
    <property type="entry name" value="FAD-bd_PCMH"/>
</dbReference>
<dbReference type="Gene3D" id="1.10.45.10">
    <property type="entry name" value="Vanillyl-alcohol Oxidase, Chain A, domain 4"/>
    <property type="match status" value="1"/>
</dbReference>
<dbReference type="KEGG" id="euz:DVS28_a0985"/>
<evidence type="ECO:0000313" key="11">
    <source>
        <dbReference type="EMBL" id="AXV05686.1"/>
    </source>
</evidence>
<evidence type="ECO:0000256" key="9">
    <source>
        <dbReference type="SAM" id="MobiDB-lite"/>
    </source>
</evidence>
<dbReference type="InterPro" id="IPR016167">
    <property type="entry name" value="FAD-bd_PCMH_sub1"/>
</dbReference>
<evidence type="ECO:0000256" key="4">
    <source>
        <dbReference type="ARBA" id="ARBA00023002"/>
    </source>
</evidence>
<proteinExistence type="inferred from homology"/>
<dbReference type="Proteomes" id="UP000264006">
    <property type="component" value="Chromosome"/>
</dbReference>
<dbReference type="Gene3D" id="3.30.43.10">
    <property type="entry name" value="Uridine Diphospho-n-acetylenolpyruvylglucosamine Reductase, domain 2"/>
    <property type="match status" value="1"/>
</dbReference>
<name>A0A346XTY9_9ACTN</name>
<accession>A0A346XTY9</accession>
<evidence type="ECO:0000256" key="3">
    <source>
        <dbReference type="ARBA" id="ARBA00022827"/>
    </source>
</evidence>
<evidence type="ECO:0000256" key="1">
    <source>
        <dbReference type="ARBA" id="ARBA00008000"/>
    </source>
</evidence>
<dbReference type="PANTHER" id="PTHR46568:SF1">
    <property type="entry name" value="ALKYLDIHYDROXYACETONEPHOSPHATE SYNTHASE, PEROXISOMAL"/>
    <property type="match status" value="1"/>
</dbReference>